<comment type="catalytic activity">
    <reaction evidence="1 8">
        <text>Exonucleolytic cleavage in the 3'- to 5'-direction to yield nucleoside 5'-phosphates.</text>
        <dbReference type="EC" id="3.1.13.1"/>
    </reaction>
</comment>
<dbReference type="GO" id="GO:0005829">
    <property type="term" value="C:cytosol"/>
    <property type="evidence" value="ECO:0007669"/>
    <property type="project" value="TreeGrafter"/>
</dbReference>
<feature type="region of interest" description="Disordered" evidence="9">
    <location>
        <begin position="1"/>
        <end position="36"/>
    </location>
</feature>
<proteinExistence type="inferred from homology"/>
<dbReference type="PANTHER" id="PTHR23355:SF9">
    <property type="entry name" value="DIS3-LIKE EXONUCLEASE 2"/>
    <property type="match status" value="1"/>
</dbReference>
<organism evidence="11 12">
    <name type="scientific">Silvimonas terrae</name>
    <dbReference type="NCBI Taxonomy" id="300266"/>
    <lineage>
        <taxon>Bacteria</taxon>
        <taxon>Pseudomonadati</taxon>
        <taxon>Pseudomonadota</taxon>
        <taxon>Betaproteobacteria</taxon>
        <taxon>Neisseriales</taxon>
        <taxon>Chitinibacteraceae</taxon>
        <taxon>Silvimonas</taxon>
    </lineage>
</organism>
<feature type="compositionally biased region" description="Low complexity" evidence="9">
    <location>
        <begin position="757"/>
        <end position="767"/>
    </location>
</feature>
<dbReference type="HAMAP" id="MF_01895">
    <property type="entry name" value="RNase_R"/>
    <property type="match status" value="1"/>
</dbReference>
<keyword evidence="7 8" id="KW-0694">RNA-binding</keyword>
<dbReference type="PROSITE" id="PS50126">
    <property type="entry name" value="S1"/>
    <property type="match status" value="1"/>
</dbReference>
<evidence type="ECO:0000256" key="2">
    <source>
        <dbReference type="ARBA" id="ARBA00004496"/>
    </source>
</evidence>
<dbReference type="InterPro" id="IPR011129">
    <property type="entry name" value="CSD"/>
</dbReference>
<dbReference type="NCBIfam" id="TIGR02063">
    <property type="entry name" value="RNase_R"/>
    <property type="match status" value="1"/>
</dbReference>
<evidence type="ECO:0000256" key="3">
    <source>
        <dbReference type="ARBA" id="ARBA00022490"/>
    </source>
</evidence>
<dbReference type="AlphaFoldDB" id="A0A840RKA2"/>
<dbReference type="Pfam" id="PF00773">
    <property type="entry name" value="RNB"/>
    <property type="match status" value="1"/>
</dbReference>
<keyword evidence="5 8" id="KW-0378">Hydrolase</keyword>
<gene>
    <name evidence="8" type="primary">rnr</name>
    <name evidence="11" type="ORF">HNQ50_004325</name>
</gene>
<evidence type="ECO:0000256" key="9">
    <source>
        <dbReference type="SAM" id="MobiDB-lite"/>
    </source>
</evidence>
<evidence type="ECO:0000256" key="1">
    <source>
        <dbReference type="ARBA" id="ARBA00001849"/>
    </source>
</evidence>
<feature type="compositionally biased region" description="Low complexity" evidence="9">
    <location>
        <begin position="955"/>
        <end position="972"/>
    </location>
</feature>
<keyword evidence="6 8" id="KW-0269">Exonuclease</keyword>
<dbReference type="Pfam" id="PF00575">
    <property type="entry name" value="S1"/>
    <property type="match status" value="1"/>
</dbReference>
<protein>
    <recommendedName>
        <fullName evidence="8">Ribonuclease R</fullName>
        <shortName evidence="8">RNase R</shortName>
        <ecNumber evidence="8">3.1.13.1</ecNumber>
    </recommendedName>
</protein>
<name>A0A840RKA2_9NEIS</name>
<feature type="compositionally biased region" description="Basic residues" evidence="9">
    <location>
        <begin position="1000"/>
        <end position="1011"/>
    </location>
</feature>
<reference evidence="11 12" key="1">
    <citation type="submission" date="2020-08" db="EMBL/GenBank/DDBJ databases">
        <title>Genomic Encyclopedia of Type Strains, Phase IV (KMG-IV): sequencing the most valuable type-strain genomes for metagenomic binning, comparative biology and taxonomic classification.</title>
        <authorList>
            <person name="Goeker M."/>
        </authorList>
    </citation>
    <scope>NUCLEOTIDE SEQUENCE [LARGE SCALE GENOMIC DNA]</scope>
    <source>
        <strain evidence="11 12">DSM 18233</strain>
    </source>
</reference>
<dbReference type="Pfam" id="PF08206">
    <property type="entry name" value="OB_RNB"/>
    <property type="match status" value="1"/>
</dbReference>
<dbReference type="InterPro" id="IPR004476">
    <property type="entry name" value="RNase_II/RNase_R"/>
</dbReference>
<dbReference type="Pfam" id="PF17876">
    <property type="entry name" value="CSD2"/>
    <property type="match status" value="1"/>
</dbReference>
<dbReference type="InterPro" id="IPR050180">
    <property type="entry name" value="RNR_Ribonuclease"/>
</dbReference>
<evidence type="ECO:0000256" key="5">
    <source>
        <dbReference type="ARBA" id="ARBA00022801"/>
    </source>
</evidence>
<dbReference type="EMBL" id="JACHHN010000012">
    <property type="protein sequence ID" value="MBB5193567.1"/>
    <property type="molecule type" value="Genomic_DNA"/>
</dbReference>
<dbReference type="SUPFAM" id="SSF50249">
    <property type="entry name" value="Nucleic acid-binding proteins"/>
    <property type="match status" value="3"/>
</dbReference>
<dbReference type="InterPro" id="IPR013223">
    <property type="entry name" value="RNase_B_OB_dom"/>
</dbReference>
<dbReference type="SMART" id="SM00316">
    <property type="entry name" value="S1"/>
    <property type="match status" value="1"/>
</dbReference>
<dbReference type="InterPro" id="IPR003029">
    <property type="entry name" value="S1_domain"/>
</dbReference>
<keyword evidence="3 8" id="KW-0963">Cytoplasm</keyword>
<dbReference type="Proteomes" id="UP000543030">
    <property type="component" value="Unassembled WGS sequence"/>
</dbReference>
<dbReference type="InterPro" id="IPR012340">
    <property type="entry name" value="NA-bd_OB-fold"/>
</dbReference>
<comment type="subcellular location">
    <subcellularLocation>
        <location evidence="2 8">Cytoplasm</location>
    </subcellularLocation>
</comment>
<evidence type="ECO:0000259" key="10">
    <source>
        <dbReference type="PROSITE" id="PS50126"/>
    </source>
</evidence>
<dbReference type="PROSITE" id="PS01175">
    <property type="entry name" value="RIBONUCLEASE_II"/>
    <property type="match status" value="1"/>
</dbReference>
<dbReference type="SMART" id="SM00955">
    <property type="entry name" value="RNB"/>
    <property type="match status" value="1"/>
</dbReference>
<dbReference type="SMART" id="SM00357">
    <property type="entry name" value="CSP"/>
    <property type="match status" value="1"/>
</dbReference>
<dbReference type="EC" id="3.1.13.1" evidence="8"/>
<feature type="region of interest" description="Disordered" evidence="9">
    <location>
        <begin position="818"/>
        <end position="1011"/>
    </location>
</feature>
<dbReference type="Gene3D" id="2.40.50.140">
    <property type="entry name" value="Nucleic acid-binding proteins"/>
    <property type="match status" value="2"/>
</dbReference>
<dbReference type="CDD" id="cd04471">
    <property type="entry name" value="S1_RNase_R"/>
    <property type="match status" value="1"/>
</dbReference>
<feature type="domain" description="S1 motif" evidence="10">
    <location>
        <begin position="657"/>
        <end position="738"/>
    </location>
</feature>
<dbReference type="GO" id="GO:0003723">
    <property type="term" value="F:RNA binding"/>
    <property type="evidence" value="ECO:0007669"/>
    <property type="project" value="UniProtKB-UniRule"/>
</dbReference>
<accession>A0A840RKA2</accession>
<dbReference type="NCBIfam" id="TIGR00358">
    <property type="entry name" value="3_prime_RNase"/>
    <property type="match status" value="1"/>
</dbReference>
<evidence type="ECO:0000256" key="7">
    <source>
        <dbReference type="ARBA" id="ARBA00022884"/>
    </source>
</evidence>
<evidence type="ECO:0000256" key="6">
    <source>
        <dbReference type="ARBA" id="ARBA00022839"/>
    </source>
</evidence>
<feature type="compositionally biased region" description="Basic and acidic residues" evidence="9">
    <location>
        <begin position="24"/>
        <end position="36"/>
    </location>
</feature>
<keyword evidence="4 8" id="KW-0540">Nuclease</keyword>
<keyword evidence="12" id="KW-1185">Reference proteome</keyword>
<evidence type="ECO:0000313" key="12">
    <source>
        <dbReference type="Proteomes" id="UP000543030"/>
    </source>
</evidence>
<dbReference type="PANTHER" id="PTHR23355">
    <property type="entry name" value="RIBONUCLEASE"/>
    <property type="match status" value="1"/>
</dbReference>
<dbReference type="InterPro" id="IPR040476">
    <property type="entry name" value="CSD2"/>
</dbReference>
<feature type="compositionally biased region" description="Basic residues" evidence="9">
    <location>
        <begin position="771"/>
        <end position="780"/>
    </location>
</feature>
<dbReference type="GO" id="GO:0006402">
    <property type="term" value="P:mRNA catabolic process"/>
    <property type="evidence" value="ECO:0007669"/>
    <property type="project" value="TreeGrafter"/>
</dbReference>
<feature type="compositionally biased region" description="Low complexity" evidence="9">
    <location>
        <begin position="1"/>
        <end position="20"/>
    </location>
</feature>
<feature type="compositionally biased region" description="Low complexity" evidence="9">
    <location>
        <begin position="818"/>
        <end position="880"/>
    </location>
</feature>
<dbReference type="GO" id="GO:0008859">
    <property type="term" value="F:exoribonuclease II activity"/>
    <property type="evidence" value="ECO:0007669"/>
    <property type="project" value="UniProtKB-UniRule"/>
</dbReference>
<comment type="caution">
    <text evidence="11">The sequence shown here is derived from an EMBL/GenBank/DDBJ whole genome shotgun (WGS) entry which is preliminary data.</text>
</comment>
<evidence type="ECO:0000256" key="4">
    <source>
        <dbReference type="ARBA" id="ARBA00022722"/>
    </source>
</evidence>
<dbReference type="InterPro" id="IPR011805">
    <property type="entry name" value="RNase_R"/>
</dbReference>
<feature type="compositionally biased region" description="Low complexity" evidence="9">
    <location>
        <begin position="980"/>
        <end position="999"/>
    </location>
</feature>
<dbReference type="InterPro" id="IPR001900">
    <property type="entry name" value="RNase_II/R"/>
</dbReference>
<comment type="similarity">
    <text evidence="8">Belongs to the RNR ribonuclease family. RNase R subfamily.</text>
</comment>
<evidence type="ECO:0000256" key="8">
    <source>
        <dbReference type="HAMAP-Rule" id="MF_01895"/>
    </source>
</evidence>
<sequence length="1011" mass="109699">MSIKKSATTSKSAKTAPATSLRLQDPHLERERERYENPLPSREYVLQVLEEAGAPLYAEDLARLLSITEEERAFFERRLGAMARDGQLMVNRKGALCIAEKIDLIPGRVQGHAEGFGFLVPDDGSDDLYLSSRELDKVMHGDRVLVRQAGFDRRGRREGRIVEVLERLTTRLVGRFMAEHGVYRVVAEDKRIAKDILVPPKEKGKAKPGQVVMVEITQQPDHKVQPLGRVVEILGNYDDPGMEIEIALRKHNLPYEFSAEAKAQAEATPKTVGKKDLKPVMGVKRVDLRDLPLVTIDGETARDFDDAVYAEKKGKGWRLVVAIADVSHYVQPGDALDVTSIERGNSVYFPRRVIPMLPEELSNGLCSLNPAVDRLCMVCDMQVSASGSIKKYKFYPAVMHSKARLTYTKVWDMLEEPKGKTAKEYKKVLPHIQDLYALYQAFAAARVVRGAIDFETTETEVRFDDKGKISQIVPVIRNPAHKLIEECMLAANVCAADFLITNKQTCLYRVHEGPNPERLEKLREYLRSCGLSLGGGEEPKAGDYATLLEEIKTRPDASLLQTMLLRSLQQAVYSPDNKGHFGLGYEAYTHFTSPIRRYPDLLVHRAIKSVLAGKKYRPAQKWEALGIQCSMTERRADEASRDVMNFLKCYFMQDKVGEVFEGSVSAVTGFGMFVLLDNLYVEGLVHVSELGNDYFHYDDLRHELKGERSGRIYKLTDRVKVKVARVALDTSKIDFVLVPEEKAKVVAPIAEAPAAVASAPESVSAAEPARRAPKTRSQRRRAAAVARKAAAAATPAPVNAANSGAQLAVAAAAQAKKASRSQPKAKAPVAPQPAAKPTDNTAAKPAANARKPAAAKPVAPTATPAKRARKPVAANANPAATPVPQPAPAGKPATKPATTKPTAPKTAKPVAPTPAVAKAPARGKAAPATVPTTAPAQKPAARRRGGPTASALTSAPGAPVAAPAPVVAPAPASTSRRKPAQTAALLQAPATEAAPAKPAARSRRKKPDQQG</sequence>
<feature type="region of interest" description="Disordered" evidence="9">
    <location>
        <begin position="757"/>
        <end position="780"/>
    </location>
</feature>
<comment type="function">
    <text evidence="8">3'-5' exoribonuclease that releases 5'-nucleoside monophosphates and is involved in maturation of structured RNAs.</text>
</comment>
<evidence type="ECO:0000313" key="11">
    <source>
        <dbReference type="EMBL" id="MBB5193567.1"/>
    </source>
</evidence>
<dbReference type="InterPro" id="IPR022966">
    <property type="entry name" value="RNase_II/R_CS"/>
</dbReference>
<feature type="compositionally biased region" description="Low complexity" evidence="9">
    <location>
        <begin position="890"/>
        <end position="939"/>
    </location>
</feature>